<protein>
    <submittedName>
        <fullName evidence="2">Uncharacterized protein</fullName>
    </submittedName>
</protein>
<gene>
    <name evidence="2" type="ORF">S06H3_07202</name>
</gene>
<comment type="caution">
    <text evidence="2">The sequence shown here is derived from an EMBL/GenBank/DDBJ whole genome shotgun (WGS) entry which is preliminary data.</text>
</comment>
<feature type="region of interest" description="Disordered" evidence="1">
    <location>
        <begin position="1"/>
        <end position="67"/>
    </location>
</feature>
<dbReference type="EMBL" id="BARV01002891">
    <property type="protein sequence ID" value="GAH97282.1"/>
    <property type="molecule type" value="Genomic_DNA"/>
</dbReference>
<dbReference type="AlphaFoldDB" id="X1JT69"/>
<accession>X1JT69</accession>
<feature type="compositionally biased region" description="Basic and acidic residues" evidence="1">
    <location>
        <begin position="12"/>
        <end position="23"/>
    </location>
</feature>
<proteinExistence type="predicted"/>
<reference evidence="2" key="1">
    <citation type="journal article" date="2014" name="Front. Microbiol.">
        <title>High frequency of phylogenetically diverse reductive dehalogenase-homologous genes in deep subseafloor sedimentary metagenomes.</title>
        <authorList>
            <person name="Kawai M."/>
            <person name="Futagami T."/>
            <person name="Toyoda A."/>
            <person name="Takaki Y."/>
            <person name="Nishi S."/>
            <person name="Hori S."/>
            <person name="Arai W."/>
            <person name="Tsubouchi T."/>
            <person name="Morono Y."/>
            <person name="Uchiyama I."/>
            <person name="Ito T."/>
            <person name="Fujiyama A."/>
            <person name="Inagaki F."/>
            <person name="Takami H."/>
        </authorList>
    </citation>
    <scope>NUCLEOTIDE SEQUENCE</scope>
    <source>
        <strain evidence="2">Expedition CK06-06</strain>
    </source>
</reference>
<name>X1JT69_9ZZZZ</name>
<sequence>MENSPESWVSKPPEETPRGKPPEEISESPPEETTVPSQADLEKRKQLTEPVTEPDEKQFVLLFSRSA</sequence>
<evidence type="ECO:0000313" key="2">
    <source>
        <dbReference type="EMBL" id="GAH97282.1"/>
    </source>
</evidence>
<organism evidence="2">
    <name type="scientific">marine sediment metagenome</name>
    <dbReference type="NCBI Taxonomy" id="412755"/>
    <lineage>
        <taxon>unclassified sequences</taxon>
        <taxon>metagenomes</taxon>
        <taxon>ecological metagenomes</taxon>
    </lineage>
</organism>
<evidence type="ECO:0000256" key="1">
    <source>
        <dbReference type="SAM" id="MobiDB-lite"/>
    </source>
</evidence>